<dbReference type="Pfam" id="PF22553">
    <property type="entry name" value="TY-Chap2"/>
    <property type="match status" value="1"/>
</dbReference>
<organism evidence="2 3">
    <name type="scientific">Pseudonocardia alni</name>
    <name type="common">Amycolata alni</name>
    <dbReference type="NCBI Taxonomy" id="33907"/>
    <lineage>
        <taxon>Bacteria</taxon>
        <taxon>Bacillati</taxon>
        <taxon>Actinomycetota</taxon>
        <taxon>Actinomycetes</taxon>
        <taxon>Pseudonocardiales</taxon>
        <taxon>Pseudonocardiaceae</taxon>
        <taxon>Pseudonocardia</taxon>
    </lineage>
</organism>
<reference evidence="2 3" key="1">
    <citation type="submission" date="2017-11" db="EMBL/GenBank/DDBJ databases">
        <title>Sequencing the genomes of 1000 actinobacteria strains.</title>
        <authorList>
            <person name="Klenk H.-P."/>
        </authorList>
    </citation>
    <scope>NUCLEOTIDE SEQUENCE [LARGE SCALE GENOMIC DNA]</scope>
    <source>
        <strain evidence="2 3">DSM 44104</strain>
    </source>
</reference>
<protein>
    <recommendedName>
        <fullName evidence="1">T3SS peptide-binding chaperone domain-containing protein</fullName>
    </recommendedName>
</protein>
<evidence type="ECO:0000313" key="2">
    <source>
        <dbReference type="EMBL" id="PKB29845.1"/>
    </source>
</evidence>
<feature type="domain" description="T3SS peptide-binding chaperone" evidence="1">
    <location>
        <begin position="16"/>
        <end position="238"/>
    </location>
</feature>
<dbReference type="Proteomes" id="UP000232453">
    <property type="component" value="Unassembled WGS sequence"/>
</dbReference>
<dbReference type="AlphaFoldDB" id="A0AA44ZNR2"/>
<evidence type="ECO:0000259" key="1">
    <source>
        <dbReference type="Pfam" id="PF22553"/>
    </source>
</evidence>
<proteinExistence type="predicted"/>
<evidence type="ECO:0000313" key="3">
    <source>
        <dbReference type="Proteomes" id="UP000232453"/>
    </source>
</evidence>
<gene>
    <name evidence="2" type="ORF">ATL51_1492</name>
</gene>
<dbReference type="RefSeq" id="WP_100878112.1">
    <property type="nucleotide sequence ID" value="NZ_JBICSI010000005.1"/>
</dbReference>
<accession>A0AA44ZNR2</accession>
<name>A0AA44ZNR2_PSEA5</name>
<dbReference type="InterPro" id="IPR054445">
    <property type="entry name" value="T3SS_chaperone_dom"/>
</dbReference>
<comment type="caution">
    <text evidence="2">The sequence shown here is derived from an EMBL/GenBank/DDBJ whole genome shotgun (WGS) entry which is preliminary data.</text>
</comment>
<dbReference type="EMBL" id="PHUJ01000003">
    <property type="protein sequence ID" value="PKB29845.1"/>
    <property type="molecule type" value="Genomic_DNA"/>
</dbReference>
<sequence length="238" mass="26588">MIQDCGHEIARRFRIAQSWWLASELVRRHPHLLVLETHPGGGQYDCLTLVERGSVAPVGLLQLNRAGRMHVEPHLGQFEPVEWIEMLTTDDGHSALRTLEQRAGLRPPVPRAPATGPHTLSYRVLARILASLVDDRHAWDVRNGQLDSSGYGGGPRPGLDRFPSVREGLCDVRASDLLGEPAYRFWLLLRAEDAVAVLDTDGRVHFTDRDPVELLPVYRENGSRLTTLVGRVFGHVLP</sequence>